<dbReference type="Gene3D" id="3.40.50.1820">
    <property type="entry name" value="alpha/beta hydrolase"/>
    <property type="match status" value="1"/>
</dbReference>
<evidence type="ECO:0000313" key="2">
    <source>
        <dbReference type="Proteomes" id="UP001642501"/>
    </source>
</evidence>
<evidence type="ECO:0000313" key="1">
    <source>
        <dbReference type="EMBL" id="CAK7271205.1"/>
    </source>
</evidence>
<protein>
    <submittedName>
        <fullName evidence="1">Kynurenine formamidase</fullName>
        <ecNumber evidence="1">3.5.1.9</ecNumber>
    </submittedName>
</protein>
<dbReference type="InterPro" id="IPR029058">
    <property type="entry name" value="AB_hydrolase_fold"/>
</dbReference>
<reference evidence="1 2" key="1">
    <citation type="submission" date="2024-01" db="EMBL/GenBank/DDBJ databases">
        <authorList>
            <person name="Allen C."/>
            <person name="Tagirdzhanova G."/>
        </authorList>
    </citation>
    <scope>NUCLEOTIDE SEQUENCE [LARGE SCALE GENOMIC DNA]</scope>
    <source>
        <strain evidence="1 2">CBS 573.63</strain>
    </source>
</reference>
<dbReference type="EMBL" id="CAWUOM010000084">
    <property type="protein sequence ID" value="CAK7271205.1"/>
    <property type="molecule type" value="Genomic_DNA"/>
</dbReference>
<keyword evidence="2" id="KW-1185">Reference proteome</keyword>
<organism evidence="1 2">
    <name type="scientific">Sporothrix epigloea</name>
    <dbReference type="NCBI Taxonomy" id="1892477"/>
    <lineage>
        <taxon>Eukaryota</taxon>
        <taxon>Fungi</taxon>
        <taxon>Dikarya</taxon>
        <taxon>Ascomycota</taxon>
        <taxon>Pezizomycotina</taxon>
        <taxon>Sordariomycetes</taxon>
        <taxon>Sordariomycetidae</taxon>
        <taxon>Ophiostomatales</taxon>
        <taxon>Ophiostomataceae</taxon>
        <taxon>Sporothrix</taxon>
    </lineage>
</organism>
<accession>A0ABP0DSG2</accession>
<sequence>MASLSRRQVRYGLESELQFVDVWERPPVEREAAAISDRYWFIYIHGGAWRDPQCLTDTALPAIHRLLSADSPHLDPGRIAGFASIGYRLSPHPRFPQDPATTPAEQLRMARHPHHFDDVRAGLAALAKDGGDNGSPADYLLHDRYIVYGHSCGAFLAFQLWTEQANGQGRRPPCIVGLDGIYDLRGFVERGGSPEHGGGPGTEFAAVLTEIAEGAFGLDPNVWDRASPARYDFSQMGETAATRDQKARLAIVAYSTEDELVDIGEIKSMERAIQGGQSSGSLTYVALRDLRGRHDEIHEDGHEVARVLTEAVKRLDELQGRH</sequence>
<comment type="caution">
    <text evidence="1">The sequence shown here is derived from an EMBL/GenBank/DDBJ whole genome shotgun (WGS) entry which is preliminary data.</text>
</comment>
<name>A0ABP0DSG2_9PEZI</name>
<keyword evidence="1" id="KW-0378">Hydrolase</keyword>
<dbReference type="SUPFAM" id="SSF53474">
    <property type="entry name" value="alpha/beta-Hydrolases"/>
    <property type="match status" value="1"/>
</dbReference>
<proteinExistence type="predicted"/>
<dbReference type="Proteomes" id="UP001642501">
    <property type="component" value="Unassembled WGS sequence"/>
</dbReference>
<dbReference type="GO" id="GO:0004061">
    <property type="term" value="F:arylformamidase activity"/>
    <property type="evidence" value="ECO:0007669"/>
    <property type="project" value="UniProtKB-EC"/>
</dbReference>
<dbReference type="EC" id="3.5.1.9" evidence="1"/>
<gene>
    <name evidence="1" type="primary">BNA7</name>
    <name evidence="1" type="ORF">SEPCBS57363_004498</name>
</gene>